<reference evidence="1" key="2">
    <citation type="journal article" date="2015" name="Fish Shellfish Immunol.">
        <title>Early steps in the European eel (Anguilla anguilla)-Vibrio vulnificus interaction in the gills: Role of the RtxA13 toxin.</title>
        <authorList>
            <person name="Callol A."/>
            <person name="Pajuelo D."/>
            <person name="Ebbesson L."/>
            <person name="Teles M."/>
            <person name="MacKenzie S."/>
            <person name="Amaro C."/>
        </authorList>
    </citation>
    <scope>NUCLEOTIDE SEQUENCE</scope>
</reference>
<evidence type="ECO:0000313" key="1">
    <source>
        <dbReference type="EMBL" id="JAH69174.1"/>
    </source>
</evidence>
<dbReference type="EMBL" id="GBXM01039403">
    <property type="protein sequence ID" value="JAH69174.1"/>
    <property type="molecule type" value="Transcribed_RNA"/>
</dbReference>
<sequence>MNWGPCRRPTVVTMSTFPHYLLLI</sequence>
<reference evidence="1" key="1">
    <citation type="submission" date="2014-11" db="EMBL/GenBank/DDBJ databases">
        <authorList>
            <person name="Amaro Gonzalez C."/>
        </authorList>
    </citation>
    <scope>NUCLEOTIDE SEQUENCE</scope>
</reference>
<name>A0A0E9UTH2_ANGAN</name>
<protein>
    <submittedName>
        <fullName evidence="1">Uncharacterized protein</fullName>
    </submittedName>
</protein>
<accession>A0A0E9UTH2</accession>
<organism evidence="1">
    <name type="scientific">Anguilla anguilla</name>
    <name type="common">European freshwater eel</name>
    <name type="synonym">Muraena anguilla</name>
    <dbReference type="NCBI Taxonomy" id="7936"/>
    <lineage>
        <taxon>Eukaryota</taxon>
        <taxon>Metazoa</taxon>
        <taxon>Chordata</taxon>
        <taxon>Craniata</taxon>
        <taxon>Vertebrata</taxon>
        <taxon>Euteleostomi</taxon>
        <taxon>Actinopterygii</taxon>
        <taxon>Neopterygii</taxon>
        <taxon>Teleostei</taxon>
        <taxon>Anguilliformes</taxon>
        <taxon>Anguillidae</taxon>
        <taxon>Anguilla</taxon>
    </lineage>
</organism>
<proteinExistence type="predicted"/>
<dbReference type="AlphaFoldDB" id="A0A0E9UTH2"/>